<evidence type="ECO:0000256" key="2">
    <source>
        <dbReference type="ARBA" id="ARBA00023043"/>
    </source>
</evidence>
<reference evidence="3 4" key="1">
    <citation type="submission" date="2024-04" db="EMBL/GenBank/DDBJ databases">
        <title>Phyllosticta paracitricarpa is synonymous to the EU quarantine fungus P. citricarpa based on phylogenomic analyses.</title>
        <authorList>
            <consortium name="Lawrence Berkeley National Laboratory"/>
            <person name="Van Ingen-Buijs V.A."/>
            <person name="Van Westerhoven A.C."/>
            <person name="Haridas S."/>
            <person name="Skiadas P."/>
            <person name="Martin F."/>
            <person name="Groenewald J.Z."/>
            <person name="Crous P.W."/>
            <person name="Seidl M.F."/>
        </authorList>
    </citation>
    <scope>NUCLEOTIDE SEQUENCE [LARGE SCALE GENOMIC DNA]</scope>
    <source>
        <strain evidence="3 4">CBS 123374</strain>
    </source>
</reference>
<name>A0ABR1YJZ5_9PEZI</name>
<dbReference type="InterPro" id="IPR051165">
    <property type="entry name" value="Multifunctional_ANK_Repeat"/>
</dbReference>
<evidence type="ECO:0000256" key="1">
    <source>
        <dbReference type="ARBA" id="ARBA00022737"/>
    </source>
</evidence>
<accession>A0ABR1YJZ5</accession>
<dbReference type="PANTHER" id="PTHR24123">
    <property type="entry name" value="ANKYRIN REPEAT-CONTAINING"/>
    <property type="match status" value="1"/>
</dbReference>
<dbReference type="PANTHER" id="PTHR24123:SF33">
    <property type="entry name" value="PROTEIN HOS4"/>
    <property type="match status" value="1"/>
</dbReference>
<keyword evidence="4" id="KW-1185">Reference proteome</keyword>
<proteinExistence type="predicted"/>
<sequence length="509" mass="55792">MAHAGRTPPLKARKLLTYINDGEMSISSTMSMGSKSRLEKLPLELLKMIMEFCIDPEDFRSIQRLLKKRTTCRLFDDEIVNAIVKFHDQPATTRIWDRSGAPFLRAALLENSIQANPKSPVLILALINKVVDQITQTQGDLSEKNRRKWLKAACECVAHSKAINVNASLNVLLDLSHDGQAKLHENVRTSVWAVAAWDDNLEILTMANDGAFGVAPVHRLDSPRHMGSAQWAATYRDNLNAIMFFQKQGFDFGASARNNPLKAAFETNSFAALQMVLSGMRKEGDFDIGNLGSDIAKAGRLDWAKLLWDANFRRQTESTATATAALTTLCREGTSNHNDMARLLIKAGAKVNQASGTVHINNPLTLAIQHGPASLVRSLVENGARIRAGKYELGAGSIHTIDPLSIAIELRNAEAVEILLERKPWDKLTRHNALLAAVVAGVAETLPNGSVRYPGDADILELLLENFDPEGSKLSAQMGRGAVKRARADGKAQMLTMLLDHRCGDQNGP</sequence>
<protein>
    <submittedName>
        <fullName evidence="3">Uncharacterized protein</fullName>
    </submittedName>
</protein>
<comment type="caution">
    <text evidence="3">The sequence shown here is derived from an EMBL/GenBank/DDBJ whole genome shotgun (WGS) entry which is preliminary data.</text>
</comment>
<dbReference type="InterPro" id="IPR036770">
    <property type="entry name" value="Ankyrin_rpt-contain_sf"/>
</dbReference>
<dbReference type="SUPFAM" id="SSF48403">
    <property type="entry name" value="Ankyrin repeat"/>
    <property type="match status" value="1"/>
</dbReference>
<dbReference type="SMART" id="SM00248">
    <property type="entry name" value="ANK"/>
    <property type="match status" value="4"/>
</dbReference>
<keyword evidence="2" id="KW-0040">ANK repeat</keyword>
<dbReference type="Proteomes" id="UP001492380">
    <property type="component" value="Unassembled WGS sequence"/>
</dbReference>
<organism evidence="3 4">
    <name type="scientific">Phyllosticta capitalensis</name>
    <dbReference type="NCBI Taxonomy" id="121624"/>
    <lineage>
        <taxon>Eukaryota</taxon>
        <taxon>Fungi</taxon>
        <taxon>Dikarya</taxon>
        <taxon>Ascomycota</taxon>
        <taxon>Pezizomycotina</taxon>
        <taxon>Dothideomycetes</taxon>
        <taxon>Dothideomycetes incertae sedis</taxon>
        <taxon>Botryosphaeriales</taxon>
        <taxon>Phyllostictaceae</taxon>
        <taxon>Phyllosticta</taxon>
    </lineage>
</organism>
<evidence type="ECO:0000313" key="4">
    <source>
        <dbReference type="Proteomes" id="UP001492380"/>
    </source>
</evidence>
<evidence type="ECO:0000313" key="3">
    <source>
        <dbReference type="EMBL" id="KAK8230647.1"/>
    </source>
</evidence>
<dbReference type="InterPro" id="IPR002110">
    <property type="entry name" value="Ankyrin_rpt"/>
</dbReference>
<dbReference type="EMBL" id="JBBWRZ010000008">
    <property type="protein sequence ID" value="KAK8230647.1"/>
    <property type="molecule type" value="Genomic_DNA"/>
</dbReference>
<dbReference type="Gene3D" id="1.25.40.20">
    <property type="entry name" value="Ankyrin repeat-containing domain"/>
    <property type="match status" value="1"/>
</dbReference>
<gene>
    <name evidence="3" type="ORF">HDK90DRAFT_556371</name>
</gene>
<keyword evidence="1" id="KW-0677">Repeat</keyword>